<sequence>MLLSRGGNLRVPHDTIRCSEYRYIGCKECCDRCVGSLPWASLIATILLYMGVALFCGCGHEALSGTVTILQNYFEVSDDPLHESNTNGLCRSPVSVSLRNTDLMLRSSDSGAFSIEHYT</sequence>
<evidence type="ECO:0000256" key="8">
    <source>
        <dbReference type="ARBA" id="ARBA00046561"/>
    </source>
</evidence>
<comment type="subunit">
    <text evidence="8">Interacts with OPRM1. Interacts with palmitoyltransferase ZDHHC17/HIP14; the interaction leads to palmitoylation of GPM6A.</text>
</comment>
<dbReference type="InterPro" id="IPR001614">
    <property type="entry name" value="Myelin_PLP"/>
</dbReference>
<comment type="similarity">
    <text evidence="3">Belongs to the myelin proteolipid protein family.</text>
</comment>
<dbReference type="GO" id="GO:0043025">
    <property type="term" value="C:neuronal cell body"/>
    <property type="evidence" value="ECO:0007669"/>
    <property type="project" value="TreeGrafter"/>
</dbReference>
<dbReference type="InterPro" id="IPR018237">
    <property type="entry name" value="Myelin_PLP_CS"/>
</dbReference>
<evidence type="ECO:0000313" key="10">
    <source>
        <dbReference type="Proteomes" id="UP001497482"/>
    </source>
</evidence>
<evidence type="ECO:0000256" key="6">
    <source>
        <dbReference type="ARBA" id="ARBA00023136"/>
    </source>
</evidence>
<dbReference type="GO" id="GO:0031175">
    <property type="term" value="P:neuron projection development"/>
    <property type="evidence" value="ECO:0007669"/>
    <property type="project" value="TreeGrafter"/>
</dbReference>
<proteinExistence type="inferred from homology"/>
<dbReference type="PANTHER" id="PTHR11683:SF4">
    <property type="entry name" value="NEURONAL MEMBRANE GLYCOPROTEIN M6-A"/>
    <property type="match status" value="1"/>
</dbReference>
<evidence type="ECO:0000256" key="5">
    <source>
        <dbReference type="ARBA" id="ARBA00022989"/>
    </source>
</evidence>
<reference evidence="9 10" key="1">
    <citation type="submission" date="2024-04" db="EMBL/GenBank/DDBJ databases">
        <authorList>
            <person name="Waldvogel A.-M."/>
            <person name="Schoenle A."/>
        </authorList>
    </citation>
    <scope>NUCLEOTIDE SEQUENCE [LARGE SCALE GENOMIC DNA]</scope>
</reference>
<evidence type="ECO:0000256" key="2">
    <source>
        <dbReference type="ARBA" id="ARBA00004552"/>
    </source>
</evidence>
<dbReference type="Pfam" id="PF01275">
    <property type="entry name" value="Myelin_PLP"/>
    <property type="match status" value="1"/>
</dbReference>
<dbReference type="PROSITE" id="PS00575">
    <property type="entry name" value="MYELIN_PLP_1"/>
    <property type="match status" value="1"/>
</dbReference>
<keyword evidence="6" id="KW-0472">Membrane</keyword>
<keyword evidence="4" id="KW-0812">Transmembrane</keyword>
<comment type="subcellular location">
    <subcellularLocation>
        <location evidence="2">Cell projection</location>
        <location evidence="2">Dendritic spine</location>
    </subcellularLocation>
    <subcellularLocation>
        <location evidence="1">Membrane</location>
        <topology evidence="1">Multi-pass membrane protein</topology>
    </subcellularLocation>
</comment>
<keyword evidence="5" id="KW-1133">Transmembrane helix</keyword>
<keyword evidence="10" id="KW-1185">Reference proteome</keyword>
<evidence type="ECO:0000256" key="3">
    <source>
        <dbReference type="ARBA" id="ARBA00010595"/>
    </source>
</evidence>
<protein>
    <recommendedName>
        <fullName evidence="7">Neuronal membrane glycoprotein M6-a</fullName>
    </recommendedName>
</protein>
<dbReference type="GO" id="GO:0005886">
    <property type="term" value="C:plasma membrane"/>
    <property type="evidence" value="ECO:0007669"/>
    <property type="project" value="TreeGrafter"/>
</dbReference>
<dbReference type="AlphaFoldDB" id="A0AAV2LQZ9"/>
<evidence type="ECO:0000256" key="7">
    <source>
        <dbReference type="ARBA" id="ARBA00040405"/>
    </source>
</evidence>
<dbReference type="GO" id="GO:0044295">
    <property type="term" value="C:axonal growth cone"/>
    <property type="evidence" value="ECO:0007669"/>
    <property type="project" value="TreeGrafter"/>
</dbReference>
<organism evidence="9 10">
    <name type="scientific">Knipowitschia caucasica</name>
    <name type="common">Caucasian dwarf goby</name>
    <name type="synonym">Pomatoschistus caucasicus</name>
    <dbReference type="NCBI Taxonomy" id="637954"/>
    <lineage>
        <taxon>Eukaryota</taxon>
        <taxon>Metazoa</taxon>
        <taxon>Chordata</taxon>
        <taxon>Craniata</taxon>
        <taxon>Vertebrata</taxon>
        <taxon>Euteleostomi</taxon>
        <taxon>Actinopterygii</taxon>
        <taxon>Neopterygii</taxon>
        <taxon>Teleostei</taxon>
        <taxon>Neoteleostei</taxon>
        <taxon>Acanthomorphata</taxon>
        <taxon>Gobiaria</taxon>
        <taxon>Gobiiformes</taxon>
        <taxon>Gobioidei</taxon>
        <taxon>Gobiidae</taxon>
        <taxon>Gobiinae</taxon>
        <taxon>Knipowitschia</taxon>
    </lineage>
</organism>
<accession>A0AAV2LQZ9</accession>
<dbReference type="Proteomes" id="UP001497482">
    <property type="component" value="Chromosome 3"/>
</dbReference>
<evidence type="ECO:0000313" key="9">
    <source>
        <dbReference type="EMBL" id="CAL1602662.1"/>
    </source>
</evidence>
<evidence type="ECO:0000256" key="1">
    <source>
        <dbReference type="ARBA" id="ARBA00004141"/>
    </source>
</evidence>
<evidence type="ECO:0000256" key="4">
    <source>
        <dbReference type="ARBA" id="ARBA00022692"/>
    </source>
</evidence>
<dbReference type="GO" id="GO:0030175">
    <property type="term" value="C:filopodium"/>
    <property type="evidence" value="ECO:0007669"/>
    <property type="project" value="TreeGrafter"/>
</dbReference>
<gene>
    <name evidence="9" type="ORF">KC01_LOCUS30411</name>
</gene>
<dbReference type="GO" id="GO:0043197">
    <property type="term" value="C:dendritic spine"/>
    <property type="evidence" value="ECO:0007669"/>
    <property type="project" value="UniProtKB-SubCell"/>
</dbReference>
<name>A0AAV2LQZ9_KNICA</name>
<dbReference type="EMBL" id="OZ035825">
    <property type="protein sequence ID" value="CAL1602662.1"/>
    <property type="molecule type" value="Genomic_DNA"/>
</dbReference>
<dbReference type="PANTHER" id="PTHR11683">
    <property type="entry name" value="MYELIN PROTEOLIPID"/>
    <property type="match status" value="1"/>
</dbReference>